<evidence type="ECO:0000313" key="2">
    <source>
        <dbReference type="EMBL" id="PWY77917.1"/>
    </source>
</evidence>
<dbReference type="RefSeq" id="XP_025390298.1">
    <property type="nucleotide sequence ID" value="XM_025532698.1"/>
</dbReference>
<dbReference type="Proteomes" id="UP000246171">
    <property type="component" value="Unassembled WGS sequence"/>
</dbReference>
<keyword evidence="3" id="KW-1185">Reference proteome</keyword>
<evidence type="ECO:0000313" key="3">
    <source>
        <dbReference type="Proteomes" id="UP000246171"/>
    </source>
</evidence>
<reference evidence="2" key="1">
    <citation type="submission" date="2016-12" db="EMBL/GenBank/DDBJ databases">
        <title>The genomes of Aspergillus section Nigri reveals drivers in fungal speciation.</title>
        <authorList>
            <consortium name="DOE Joint Genome Institute"/>
            <person name="Vesth T.C."/>
            <person name="Nybo J."/>
            <person name="Theobald S."/>
            <person name="Brandl J."/>
            <person name="Frisvad J.C."/>
            <person name="Nielsen K.F."/>
            <person name="Lyhne E.K."/>
            <person name="Kogle M.E."/>
            <person name="Kuo A."/>
            <person name="Riley R."/>
            <person name="Clum A."/>
            <person name="Nolan M."/>
            <person name="Lipzen A."/>
            <person name="Salamov A."/>
            <person name="Henrissat B."/>
            <person name="Wiebenga A."/>
            <person name="De vries R.P."/>
            <person name="Grigoriev I.V."/>
            <person name="Mortensen U.H."/>
            <person name="Andersen M.R."/>
            <person name="Baker S.E."/>
        </authorList>
    </citation>
    <scope>NUCLEOTIDE SEQUENCE</scope>
    <source>
        <strain evidence="2">CBS 122712</strain>
    </source>
</reference>
<organism evidence="2 3">
    <name type="scientific">Aspergillus eucalypticola (strain CBS 122712 / IBT 29274)</name>
    <dbReference type="NCBI Taxonomy" id="1448314"/>
    <lineage>
        <taxon>Eukaryota</taxon>
        <taxon>Fungi</taxon>
        <taxon>Dikarya</taxon>
        <taxon>Ascomycota</taxon>
        <taxon>Pezizomycotina</taxon>
        <taxon>Eurotiomycetes</taxon>
        <taxon>Eurotiomycetidae</taxon>
        <taxon>Eurotiales</taxon>
        <taxon>Aspergillaceae</taxon>
        <taxon>Aspergillus</taxon>
        <taxon>Aspergillus subgen. Circumdati</taxon>
    </lineage>
</organism>
<dbReference type="VEuPathDB" id="FungiDB:BO83DRAFT_387108"/>
<evidence type="ECO:0000256" key="1">
    <source>
        <dbReference type="SAM" id="MobiDB-lite"/>
    </source>
</evidence>
<dbReference type="EMBL" id="MSFU01000007">
    <property type="protein sequence ID" value="PWY77917.1"/>
    <property type="molecule type" value="Genomic_DNA"/>
</dbReference>
<gene>
    <name evidence="2" type="ORF">BO83DRAFT_387108</name>
</gene>
<name>A0A317VY82_ASPEC</name>
<comment type="caution">
    <text evidence="2">The sequence shown here is derived from an EMBL/GenBank/DDBJ whole genome shotgun (WGS) entry which is preliminary data.</text>
</comment>
<dbReference type="GeneID" id="37054660"/>
<proteinExistence type="predicted"/>
<sequence length="159" mass="17438">MSLMPAYAASHLYINDYLLPLKSFTYQFLGPTANLAANLGLIPVVLNTATDPHPTYHQIHTRTALSNPKRNEPYSLSDELYNHNEGLINRTNVLASRNTQSTGTRAKPQIKPMGTPTPHPSQSIPLWAKSNSKEKAKNISGSNQYVSKVVLLTPDPACA</sequence>
<feature type="region of interest" description="Disordered" evidence="1">
    <location>
        <begin position="98"/>
        <end position="124"/>
    </location>
</feature>
<accession>A0A317VY82</accession>
<protein>
    <submittedName>
        <fullName evidence="2">Uncharacterized protein</fullName>
    </submittedName>
</protein>
<dbReference type="AlphaFoldDB" id="A0A317VY82"/>